<feature type="signal peptide" evidence="2">
    <location>
        <begin position="1"/>
        <end position="30"/>
    </location>
</feature>
<protein>
    <submittedName>
        <fullName evidence="3">Adenosylcobinamide-GDP ribazoletransferase</fullName>
    </submittedName>
</protein>
<dbReference type="AlphaFoldDB" id="A0AAD9EYY4"/>
<proteinExistence type="predicted"/>
<reference evidence="3" key="1">
    <citation type="submission" date="2023-04" db="EMBL/GenBank/DDBJ databases">
        <title>Chromosome-level genome of Chaenocephalus aceratus.</title>
        <authorList>
            <person name="Park H."/>
        </authorList>
    </citation>
    <scope>NUCLEOTIDE SEQUENCE</scope>
    <source>
        <strain evidence="3">DE</strain>
        <tissue evidence="3">Muscle</tissue>
    </source>
</reference>
<gene>
    <name evidence="3" type="ORF">KUDE01_023047</name>
</gene>
<evidence type="ECO:0000313" key="4">
    <source>
        <dbReference type="Proteomes" id="UP001228049"/>
    </source>
</evidence>
<sequence>MAVFDRRHGVLPLKASSVTLVLISVSGLMAKEPLADSCDAMTQRTGQQLRPLLVSDSSTEQGGSGHQGSSAVSISSSAGSWKRGQPHSSAAAVWRLASESVLRTLSLTGSITQHSMQAVNFNATVTLITPQWSSEKHFEAAL</sequence>
<organism evidence="3 4">
    <name type="scientific">Dissostichus eleginoides</name>
    <name type="common">Patagonian toothfish</name>
    <name type="synonym">Dissostichus amissus</name>
    <dbReference type="NCBI Taxonomy" id="100907"/>
    <lineage>
        <taxon>Eukaryota</taxon>
        <taxon>Metazoa</taxon>
        <taxon>Chordata</taxon>
        <taxon>Craniata</taxon>
        <taxon>Vertebrata</taxon>
        <taxon>Euteleostomi</taxon>
        <taxon>Actinopterygii</taxon>
        <taxon>Neopterygii</taxon>
        <taxon>Teleostei</taxon>
        <taxon>Neoteleostei</taxon>
        <taxon>Acanthomorphata</taxon>
        <taxon>Eupercaria</taxon>
        <taxon>Perciformes</taxon>
        <taxon>Notothenioidei</taxon>
        <taxon>Nototheniidae</taxon>
        <taxon>Dissostichus</taxon>
    </lineage>
</organism>
<comment type="caution">
    <text evidence="3">The sequence shown here is derived from an EMBL/GenBank/DDBJ whole genome shotgun (WGS) entry which is preliminary data.</text>
</comment>
<feature type="region of interest" description="Disordered" evidence="1">
    <location>
        <begin position="56"/>
        <end position="85"/>
    </location>
</feature>
<evidence type="ECO:0000313" key="3">
    <source>
        <dbReference type="EMBL" id="KAK1882261.1"/>
    </source>
</evidence>
<feature type="compositionally biased region" description="Low complexity" evidence="1">
    <location>
        <begin position="67"/>
        <end position="80"/>
    </location>
</feature>
<feature type="chain" id="PRO_5042154410" evidence="2">
    <location>
        <begin position="31"/>
        <end position="142"/>
    </location>
</feature>
<dbReference type="Proteomes" id="UP001228049">
    <property type="component" value="Unassembled WGS sequence"/>
</dbReference>
<evidence type="ECO:0000256" key="1">
    <source>
        <dbReference type="SAM" id="MobiDB-lite"/>
    </source>
</evidence>
<dbReference type="EMBL" id="JASDAP010000023">
    <property type="protein sequence ID" value="KAK1882261.1"/>
    <property type="molecule type" value="Genomic_DNA"/>
</dbReference>
<accession>A0AAD9EYY4</accession>
<feature type="non-terminal residue" evidence="3">
    <location>
        <position position="1"/>
    </location>
</feature>
<evidence type="ECO:0000256" key="2">
    <source>
        <dbReference type="SAM" id="SignalP"/>
    </source>
</evidence>
<keyword evidence="4" id="KW-1185">Reference proteome</keyword>
<name>A0AAD9EYY4_DISEL</name>
<keyword evidence="2" id="KW-0732">Signal</keyword>